<dbReference type="EMBL" id="BAAAYV010000009">
    <property type="protein sequence ID" value="GAA3659454.1"/>
    <property type="molecule type" value="Genomic_DNA"/>
</dbReference>
<reference evidence="3" key="1">
    <citation type="journal article" date="2019" name="Int. J. Syst. Evol. Microbiol.">
        <title>The Global Catalogue of Microorganisms (GCM) 10K type strain sequencing project: providing services to taxonomists for standard genome sequencing and annotation.</title>
        <authorList>
            <consortium name="The Broad Institute Genomics Platform"/>
            <consortium name="The Broad Institute Genome Sequencing Center for Infectious Disease"/>
            <person name="Wu L."/>
            <person name="Ma J."/>
        </authorList>
    </citation>
    <scope>NUCLEOTIDE SEQUENCE [LARGE SCALE GENOMIC DNA]</scope>
    <source>
        <strain evidence="3">JCM 16546</strain>
    </source>
</reference>
<feature type="transmembrane region" description="Helical" evidence="1">
    <location>
        <begin position="357"/>
        <end position="375"/>
    </location>
</feature>
<feature type="transmembrane region" description="Helical" evidence="1">
    <location>
        <begin position="97"/>
        <end position="116"/>
    </location>
</feature>
<dbReference type="Proteomes" id="UP001410795">
    <property type="component" value="Unassembled WGS sequence"/>
</dbReference>
<keyword evidence="1" id="KW-0812">Transmembrane</keyword>
<keyword evidence="1" id="KW-0472">Membrane</keyword>
<gene>
    <name evidence="2" type="ORF">GCM10022202_20220</name>
</gene>
<keyword evidence="1" id="KW-1133">Transmembrane helix</keyword>
<name>A0ABP7BFW4_9MICO</name>
<evidence type="ECO:0000313" key="3">
    <source>
        <dbReference type="Proteomes" id="UP001410795"/>
    </source>
</evidence>
<feature type="transmembrane region" description="Helical" evidence="1">
    <location>
        <begin position="326"/>
        <end position="345"/>
    </location>
</feature>
<feature type="transmembrane region" description="Helical" evidence="1">
    <location>
        <begin position="205"/>
        <end position="224"/>
    </location>
</feature>
<keyword evidence="3" id="KW-1185">Reference proteome</keyword>
<feature type="transmembrane region" description="Helical" evidence="1">
    <location>
        <begin position="381"/>
        <end position="400"/>
    </location>
</feature>
<sequence length="445" mass="44312">MPTSSVRLVLAGSGRRRDLSVPVDATVREVLTSSGVDPSRMGVMSAGGDLLDLDEAVGERMRDGSLLWLFDGDAAAAAARAAAAAQRDARRAASPHVGVQAAGLAAVAAAVTAAALIDPSGLGAIVAAGVLGLGALALLLHPSTAEADLPAMLAPVVAFAAGAAAAASTGFPGAVVAVGAVSAATAACVRHGVARLRGQRVQPVTGISAALWVFVALVLSLSFVTEMPAVVAPALLLGTAAPLFRALTSIATTVEDEDLLDMPYLIRDAPGVRTAPSRSPRPVRRRAVERSFAESWRRCDAAATLLSATVAVSAVVLMLLAPSGTVAGWCLVGGTGGVGAFLVLAARGLRAGVTKSAARLGGVTALVAVAVHLSATLPFTPLLSALALLVLGAGVAATILPTAKGWRSLGWSRTGDIVEGTLIALAPAALLYGSGVVEALMRGLG</sequence>
<feature type="transmembrane region" description="Helical" evidence="1">
    <location>
        <begin position="301"/>
        <end position="320"/>
    </location>
</feature>
<feature type="transmembrane region" description="Helical" evidence="1">
    <location>
        <begin position="230"/>
        <end position="247"/>
    </location>
</feature>
<evidence type="ECO:0000313" key="2">
    <source>
        <dbReference type="EMBL" id="GAA3659454.1"/>
    </source>
</evidence>
<feature type="transmembrane region" description="Helical" evidence="1">
    <location>
        <begin position="122"/>
        <end position="140"/>
    </location>
</feature>
<proteinExistence type="predicted"/>
<evidence type="ECO:0008006" key="4">
    <source>
        <dbReference type="Google" id="ProtNLM"/>
    </source>
</evidence>
<comment type="caution">
    <text evidence="2">The sequence shown here is derived from an EMBL/GenBank/DDBJ whole genome shotgun (WGS) entry which is preliminary data.</text>
</comment>
<protein>
    <recommendedName>
        <fullName evidence="4">Type VII secretion integral membrane protein EccD</fullName>
    </recommendedName>
</protein>
<accession>A0ABP7BFW4</accession>
<feature type="transmembrane region" description="Helical" evidence="1">
    <location>
        <begin position="421"/>
        <end position="441"/>
    </location>
</feature>
<dbReference type="RefSeq" id="WP_344779171.1">
    <property type="nucleotide sequence ID" value="NZ_BAAAYV010000009.1"/>
</dbReference>
<evidence type="ECO:0000256" key="1">
    <source>
        <dbReference type="SAM" id="Phobius"/>
    </source>
</evidence>
<organism evidence="2 3">
    <name type="scientific">Microbacterium marinilacus</name>
    <dbReference type="NCBI Taxonomy" id="415209"/>
    <lineage>
        <taxon>Bacteria</taxon>
        <taxon>Bacillati</taxon>
        <taxon>Actinomycetota</taxon>
        <taxon>Actinomycetes</taxon>
        <taxon>Micrococcales</taxon>
        <taxon>Microbacteriaceae</taxon>
        <taxon>Microbacterium</taxon>
    </lineage>
</organism>